<dbReference type="Gene3D" id="2.120.10.80">
    <property type="entry name" value="Kelch-type beta propeller"/>
    <property type="match status" value="1"/>
</dbReference>
<keyword evidence="4" id="KW-1185">Reference proteome</keyword>
<dbReference type="PRINTS" id="PR00501">
    <property type="entry name" value="KELCHREPEAT"/>
</dbReference>
<dbReference type="SMART" id="SM00612">
    <property type="entry name" value="Kelch"/>
    <property type="match status" value="2"/>
</dbReference>
<accession>A0A8V5FLQ7</accession>
<dbReference type="PANTHER" id="PTHR24412:SF451">
    <property type="entry name" value="KELCH-LIKE PROTEIN 20"/>
    <property type="match status" value="1"/>
</dbReference>
<evidence type="ECO:0000256" key="1">
    <source>
        <dbReference type="ARBA" id="ARBA00022441"/>
    </source>
</evidence>
<dbReference type="InterPro" id="IPR015915">
    <property type="entry name" value="Kelch-typ_b-propeller"/>
</dbReference>
<reference evidence="3" key="3">
    <citation type="submission" date="2025-09" db="UniProtKB">
        <authorList>
            <consortium name="Ensembl"/>
        </authorList>
    </citation>
    <scope>IDENTIFICATION</scope>
</reference>
<evidence type="ECO:0000313" key="3">
    <source>
        <dbReference type="Ensembl" id="ENSMUNP00000024053.1"/>
    </source>
</evidence>
<dbReference type="Ensembl" id="ENSMUNT00000030586.1">
    <property type="protein sequence ID" value="ENSMUNP00000024053.1"/>
    <property type="gene ID" value="ENSMUNG00000017328.1"/>
</dbReference>
<name>A0A8V5FLQ7_MELUD</name>
<dbReference type="InterPro" id="IPR006652">
    <property type="entry name" value="Kelch_1"/>
</dbReference>
<dbReference type="Proteomes" id="UP000694405">
    <property type="component" value="Chromosome 6"/>
</dbReference>
<organism evidence="3 4">
    <name type="scientific">Melopsittacus undulatus</name>
    <name type="common">Budgerigar</name>
    <name type="synonym">Psittacus undulatus</name>
    <dbReference type="NCBI Taxonomy" id="13146"/>
    <lineage>
        <taxon>Eukaryota</taxon>
        <taxon>Metazoa</taxon>
        <taxon>Chordata</taxon>
        <taxon>Craniata</taxon>
        <taxon>Vertebrata</taxon>
        <taxon>Euteleostomi</taxon>
        <taxon>Archelosauria</taxon>
        <taxon>Archosauria</taxon>
        <taxon>Dinosauria</taxon>
        <taxon>Saurischia</taxon>
        <taxon>Theropoda</taxon>
        <taxon>Coelurosauria</taxon>
        <taxon>Aves</taxon>
        <taxon>Neognathae</taxon>
        <taxon>Neoaves</taxon>
        <taxon>Telluraves</taxon>
        <taxon>Australaves</taxon>
        <taxon>Psittaciformes</taxon>
        <taxon>Psittaculidae</taxon>
        <taxon>Melopsittacus</taxon>
    </lineage>
</organism>
<reference evidence="3" key="1">
    <citation type="submission" date="2020-03" db="EMBL/GenBank/DDBJ databases">
        <title>Melopsittacus undulatus (budgerigar) genome, bMelUnd1, maternal haplotype with Z.</title>
        <authorList>
            <person name="Gedman G."/>
            <person name="Mountcastle J."/>
            <person name="Haase B."/>
            <person name="Formenti G."/>
            <person name="Wright T."/>
            <person name="Apodaca J."/>
            <person name="Pelan S."/>
            <person name="Chow W."/>
            <person name="Rhie A."/>
            <person name="Howe K."/>
            <person name="Fedrigo O."/>
            <person name="Jarvis E.D."/>
        </authorList>
    </citation>
    <scope>NUCLEOTIDE SEQUENCE [LARGE SCALE GENOMIC DNA]</scope>
</reference>
<proteinExistence type="predicted"/>
<sequence>MVASMSKRRCGVGVSVLDDLLYAVGGHDGSSYLNSVERYDPKTNQWSSDVAPTSTCRTSVGVAVVGGYLYAVGGQDGVSCLNIVERYFLIKKSGAQREEGLLEGAIDADELERDFVVYSSARYDPKENKWTRVASMSTRRLGVAVAVLGGFLYAVGGSDGTSPLNTELSSSSPCLEMCVGRC</sequence>
<dbReference type="AlphaFoldDB" id="A0A8V5FLQ7"/>
<dbReference type="Pfam" id="PF01344">
    <property type="entry name" value="Kelch_1"/>
    <property type="match status" value="3"/>
</dbReference>
<reference evidence="3" key="2">
    <citation type="submission" date="2025-08" db="UniProtKB">
        <authorList>
            <consortium name="Ensembl"/>
        </authorList>
    </citation>
    <scope>IDENTIFICATION</scope>
</reference>
<dbReference type="SUPFAM" id="SSF117281">
    <property type="entry name" value="Kelch motif"/>
    <property type="match status" value="2"/>
</dbReference>
<evidence type="ECO:0000313" key="4">
    <source>
        <dbReference type="Proteomes" id="UP000694405"/>
    </source>
</evidence>
<keyword evidence="2" id="KW-0677">Repeat</keyword>
<evidence type="ECO:0000256" key="2">
    <source>
        <dbReference type="ARBA" id="ARBA00022737"/>
    </source>
</evidence>
<keyword evidence="1" id="KW-0880">Kelch repeat</keyword>
<protein>
    <submittedName>
        <fullName evidence="3">Uncharacterized protein</fullName>
    </submittedName>
</protein>
<dbReference type="PANTHER" id="PTHR24412">
    <property type="entry name" value="KELCH PROTEIN"/>
    <property type="match status" value="1"/>
</dbReference>